<evidence type="ECO:0000313" key="4">
    <source>
        <dbReference type="Proteomes" id="UP001215598"/>
    </source>
</evidence>
<gene>
    <name evidence="3" type="ORF">B0H16DRAFT_1526881</name>
</gene>
<accession>A0AAD7JK00</accession>
<name>A0AAD7JK00_9AGAR</name>
<reference evidence="3" key="1">
    <citation type="submission" date="2023-03" db="EMBL/GenBank/DDBJ databases">
        <title>Massive genome expansion in bonnet fungi (Mycena s.s.) driven by repeated elements and novel gene families across ecological guilds.</title>
        <authorList>
            <consortium name="Lawrence Berkeley National Laboratory"/>
            <person name="Harder C.B."/>
            <person name="Miyauchi S."/>
            <person name="Viragh M."/>
            <person name="Kuo A."/>
            <person name="Thoen E."/>
            <person name="Andreopoulos B."/>
            <person name="Lu D."/>
            <person name="Skrede I."/>
            <person name="Drula E."/>
            <person name="Henrissat B."/>
            <person name="Morin E."/>
            <person name="Kohler A."/>
            <person name="Barry K."/>
            <person name="LaButti K."/>
            <person name="Morin E."/>
            <person name="Salamov A."/>
            <person name="Lipzen A."/>
            <person name="Mereny Z."/>
            <person name="Hegedus B."/>
            <person name="Baldrian P."/>
            <person name="Stursova M."/>
            <person name="Weitz H."/>
            <person name="Taylor A."/>
            <person name="Grigoriev I.V."/>
            <person name="Nagy L.G."/>
            <person name="Martin F."/>
            <person name="Kauserud H."/>
        </authorList>
    </citation>
    <scope>NUCLEOTIDE SEQUENCE</scope>
    <source>
        <strain evidence="3">CBHHK182m</strain>
    </source>
</reference>
<feature type="compositionally biased region" description="Gly residues" evidence="1">
    <location>
        <begin position="207"/>
        <end position="224"/>
    </location>
</feature>
<evidence type="ECO:0000313" key="3">
    <source>
        <dbReference type="EMBL" id="KAJ7764383.1"/>
    </source>
</evidence>
<comment type="caution">
    <text evidence="3">The sequence shown here is derived from an EMBL/GenBank/DDBJ whole genome shotgun (WGS) entry which is preliminary data.</text>
</comment>
<organism evidence="3 4">
    <name type="scientific">Mycena metata</name>
    <dbReference type="NCBI Taxonomy" id="1033252"/>
    <lineage>
        <taxon>Eukaryota</taxon>
        <taxon>Fungi</taxon>
        <taxon>Dikarya</taxon>
        <taxon>Basidiomycota</taxon>
        <taxon>Agaricomycotina</taxon>
        <taxon>Agaricomycetes</taxon>
        <taxon>Agaricomycetidae</taxon>
        <taxon>Agaricales</taxon>
        <taxon>Marasmiineae</taxon>
        <taxon>Mycenaceae</taxon>
        <taxon>Mycena</taxon>
    </lineage>
</organism>
<dbReference type="AlphaFoldDB" id="A0AAD7JK00"/>
<dbReference type="EMBL" id="JARKIB010000028">
    <property type="protein sequence ID" value="KAJ7764383.1"/>
    <property type="molecule type" value="Genomic_DNA"/>
</dbReference>
<sequence length="280" mass="28080">MASPHSFFGRHSLLILIALFLTSFANGALVNTTFDDTDSSFSWSSGWTPVGPSGCPSCASKPDVNQMQDQTYHDRSIVIAKGETAGGSFTFTGSAVYIYGIDTADGEADLVFTLGSDTTTHQYSGDGSNGTPYVYHALFFSATDLAADQTHTVNWALEANPAVQDTQPVVFFDYAVVTSGTPDTTTTTTTTTTTGGSDPGDSNSGGSNSGGSNSGGSNSGGSNSGGSNPNSSSGGTSIGSTGNTNSDSQGGTVSGQKSTSSTGRSSVSGSPTGTSGSSQS</sequence>
<feature type="signal peptide" evidence="2">
    <location>
        <begin position="1"/>
        <end position="27"/>
    </location>
</feature>
<evidence type="ECO:0000256" key="1">
    <source>
        <dbReference type="SAM" id="MobiDB-lite"/>
    </source>
</evidence>
<feature type="region of interest" description="Disordered" evidence="1">
    <location>
        <begin position="181"/>
        <end position="280"/>
    </location>
</feature>
<evidence type="ECO:0000256" key="2">
    <source>
        <dbReference type="SAM" id="SignalP"/>
    </source>
</evidence>
<proteinExistence type="predicted"/>
<keyword evidence="4" id="KW-1185">Reference proteome</keyword>
<keyword evidence="2" id="KW-0732">Signal</keyword>
<dbReference type="Proteomes" id="UP001215598">
    <property type="component" value="Unassembled WGS sequence"/>
</dbReference>
<feature type="chain" id="PRO_5042097121" evidence="2">
    <location>
        <begin position="28"/>
        <end position="280"/>
    </location>
</feature>
<feature type="compositionally biased region" description="Low complexity" evidence="1">
    <location>
        <begin position="225"/>
        <end position="280"/>
    </location>
</feature>
<protein>
    <submittedName>
        <fullName evidence="3">Uncharacterized protein</fullName>
    </submittedName>
</protein>
<feature type="compositionally biased region" description="Low complexity" evidence="1">
    <location>
        <begin position="181"/>
        <end position="206"/>
    </location>
</feature>